<dbReference type="Gene3D" id="1.25.70.10">
    <property type="entry name" value="Transcription termination factor 3, mitochondrial"/>
    <property type="match status" value="1"/>
</dbReference>
<comment type="similarity">
    <text evidence="1">Belongs to the mTERF family.</text>
</comment>
<evidence type="ECO:0000256" key="2">
    <source>
        <dbReference type="ARBA" id="ARBA00022472"/>
    </source>
</evidence>
<keyword evidence="4" id="KW-0175">Coiled coil</keyword>
<dbReference type="PANTHER" id="PTHR34222">
    <property type="entry name" value="GAG_PRE-INTEGRS DOMAIN-CONTAINING PROTEIN"/>
    <property type="match status" value="1"/>
</dbReference>
<evidence type="ECO:0000256" key="3">
    <source>
        <dbReference type="ARBA" id="ARBA00022946"/>
    </source>
</evidence>
<feature type="compositionally biased region" description="Pro residues" evidence="5">
    <location>
        <begin position="812"/>
        <end position="821"/>
    </location>
</feature>
<dbReference type="GO" id="GO:0003676">
    <property type="term" value="F:nucleic acid binding"/>
    <property type="evidence" value="ECO:0007669"/>
    <property type="project" value="InterPro"/>
</dbReference>
<name>A0A2N9HKU1_FAGSY</name>
<dbReference type="Pfam" id="PF22936">
    <property type="entry name" value="Pol_BBD"/>
    <property type="match status" value="1"/>
</dbReference>
<evidence type="ECO:0000259" key="6">
    <source>
        <dbReference type="Pfam" id="PF22936"/>
    </source>
</evidence>
<feature type="coiled-coil region" evidence="4">
    <location>
        <begin position="631"/>
        <end position="704"/>
    </location>
</feature>
<organism evidence="7">
    <name type="scientific">Fagus sylvatica</name>
    <name type="common">Beechnut</name>
    <dbReference type="NCBI Taxonomy" id="28930"/>
    <lineage>
        <taxon>Eukaryota</taxon>
        <taxon>Viridiplantae</taxon>
        <taxon>Streptophyta</taxon>
        <taxon>Embryophyta</taxon>
        <taxon>Tracheophyta</taxon>
        <taxon>Spermatophyta</taxon>
        <taxon>Magnoliopsida</taxon>
        <taxon>eudicotyledons</taxon>
        <taxon>Gunneridae</taxon>
        <taxon>Pentapetalae</taxon>
        <taxon>rosids</taxon>
        <taxon>fabids</taxon>
        <taxon>Fagales</taxon>
        <taxon>Fagaceae</taxon>
        <taxon>Fagus</taxon>
    </lineage>
</organism>
<feature type="domain" description="Retrovirus-related Pol polyprotein from transposon TNT 1-94-like beta-barrel" evidence="6">
    <location>
        <begin position="203"/>
        <end position="277"/>
    </location>
</feature>
<keyword evidence="2" id="KW-0805">Transcription regulation</keyword>
<keyword evidence="3" id="KW-0809">Transit peptide</keyword>
<accession>A0A2N9HKU1</accession>
<dbReference type="EMBL" id="OIVN01003634">
    <property type="protein sequence ID" value="SPD12558.1"/>
    <property type="molecule type" value="Genomic_DNA"/>
</dbReference>
<gene>
    <name evidence="7" type="ORF">FSB_LOCUS40440</name>
</gene>
<reference evidence="7" key="1">
    <citation type="submission" date="2018-02" db="EMBL/GenBank/DDBJ databases">
        <authorList>
            <person name="Cohen D.B."/>
            <person name="Kent A.D."/>
        </authorList>
    </citation>
    <scope>NUCLEOTIDE SEQUENCE</scope>
</reference>
<keyword evidence="2" id="KW-0804">Transcription</keyword>
<protein>
    <recommendedName>
        <fullName evidence="6">Retrovirus-related Pol polyprotein from transposon TNT 1-94-like beta-barrel domain-containing protein</fullName>
    </recommendedName>
</protein>
<feature type="region of interest" description="Disordered" evidence="5">
    <location>
        <begin position="766"/>
        <end position="821"/>
    </location>
</feature>
<sequence length="821" mass="91450">MPPSNSGRAPTCCSKNLLAITHCHAPPRAWLQSLPRVDLQARHISPKSRSTLDPPSLKVKNCGFMSLYQIRQDPGQSINDFFTRFQFIWNQLDLTDPPWDTPNDAMKYATRHDEMRLYQFLMALHDDYEPVRGQLLHQIPTLSLDAALNELTPTAAVAPAHSGSTITLTTDQLEGIIAQALVRASNASSSFALSVLPSKLSSWLLNSSCCNHITTYASFFSHTSSTHHALTIHTANGSTMLVRSIDTVSTSKLSISNVFHVPKLSYNLLSVGQLAELSYRIILDYFGCVVQDPRTGQELGTDCRIVAKAIIRNPSLLTYDFHNIFKPAIALYDEMGVSGQDLIPMLLSRPTMIPRTSFDEEKMEYIRKTGISKESKMYKYVVTLIGVSRHETIRLKVANLEKFGFSNDEIFNLFGRSPLMLTLSVDKKIQDMGLDLQIKGPKMMTALRMTEKRFLEAFVKCHPRDVANESAPLLLGYTPLVSNFLEGPTVPRSQEVRVKPTTLFVAQPTTTSIPSEHPDLIPTDEVSKMAPIDLYELMGKKSKGKKKAKQGAQTKEPRRAVFRGQKRARTKAETSYLLGSSSSDDVWAAKLMVGQRPITTQDTVLDTSNVEHSAKAAQGVHAMEFRAFELAKRLKEKEAEHIKAMAEVMENATSNYTVLEQEHLKAIHNMKEAKEQARTEAEQKAKMEAEVAGLQEKVRLLEAKCIQSIGKAQEEGKQEVLAEVKADLLGVFNRGFRDGWKLAVKKADVPYSSEMYLMDKMPIPYPEAGLNESNNEDEDEEDKEKEAEEIEAEEAGAKREAQVADPAHLPTGNPPTPTNGS</sequence>
<dbReference type="InterPro" id="IPR054722">
    <property type="entry name" value="PolX-like_BBD"/>
</dbReference>
<dbReference type="PANTHER" id="PTHR34222:SF100">
    <property type="entry name" value="CCHC-TYPE DOMAIN-CONTAINING PROTEIN"/>
    <property type="match status" value="1"/>
</dbReference>
<keyword evidence="2" id="KW-0806">Transcription termination</keyword>
<feature type="region of interest" description="Disordered" evidence="5">
    <location>
        <begin position="541"/>
        <end position="566"/>
    </location>
</feature>
<feature type="compositionally biased region" description="Acidic residues" evidence="5">
    <location>
        <begin position="774"/>
        <end position="794"/>
    </location>
</feature>
<dbReference type="GO" id="GO:0006353">
    <property type="term" value="P:DNA-templated transcription termination"/>
    <property type="evidence" value="ECO:0007669"/>
    <property type="project" value="UniProtKB-KW"/>
</dbReference>
<evidence type="ECO:0000256" key="4">
    <source>
        <dbReference type="SAM" id="Coils"/>
    </source>
</evidence>
<evidence type="ECO:0000313" key="7">
    <source>
        <dbReference type="EMBL" id="SPD12558.1"/>
    </source>
</evidence>
<dbReference type="InterPro" id="IPR003690">
    <property type="entry name" value="MTERF"/>
</dbReference>
<evidence type="ECO:0000256" key="1">
    <source>
        <dbReference type="ARBA" id="ARBA00007692"/>
    </source>
</evidence>
<evidence type="ECO:0000256" key="5">
    <source>
        <dbReference type="SAM" id="MobiDB-lite"/>
    </source>
</evidence>
<dbReference type="Pfam" id="PF02536">
    <property type="entry name" value="mTERF"/>
    <property type="match status" value="1"/>
</dbReference>
<dbReference type="InterPro" id="IPR038538">
    <property type="entry name" value="MTERF_sf"/>
</dbReference>
<proteinExistence type="inferred from homology"/>
<dbReference type="AlphaFoldDB" id="A0A2N9HKU1"/>